<name>A0A7K0FK26_9SPHI</name>
<organism evidence="2 3">
    <name type="scientific">Pedobacter puniceum</name>
    <dbReference type="NCBI Taxonomy" id="2666136"/>
    <lineage>
        <taxon>Bacteria</taxon>
        <taxon>Pseudomonadati</taxon>
        <taxon>Bacteroidota</taxon>
        <taxon>Sphingobacteriia</taxon>
        <taxon>Sphingobacteriales</taxon>
        <taxon>Sphingobacteriaceae</taxon>
        <taxon>Pedobacter</taxon>
    </lineage>
</organism>
<evidence type="ECO:0000256" key="1">
    <source>
        <dbReference type="SAM" id="SignalP"/>
    </source>
</evidence>
<dbReference type="EMBL" id="WKJI01000001">
    <property type="protein sequence ID" value="MRX46268.1"/>
    <property type="molecule type" value="Genomic_DNA"/>
</dbReference>
<reference evidence="2 3" key="1">
    <citation type="submission" date="2019-11" db="EMBL/GenBank/DDBJ databases">
        <authorList>
            <person name="Cheng Q."/>
            <person name="Yang Z."/>
        </authorList>
    </citation>
    <scope>NUCLEOTIDE SEQUENCE [LARGE SCALE GENOMIC DNA]</scope>
    <source>
        <strain evidence="2 3">HX-22-1</strain>
    </source>
</reference>
<proteinExistence type="predicted"/>
<accession>A0A7K0FK26</accession>
<dbReference type="InterPro" id="IPR015305">
    <property type="entry name" value="DUF1961"/>
</dbReference>
<feature type="chain" id="PRO_5029904023" evidence="1">
    <location>
        <begin position="21"/>
        <end position="266"/>
    </location>
</feature>
<sequence>MVVLKYLLLYLIIVLNTAFAQDLAKADFKNINELSGWKLSFQDDGTKAWQKNWFLDGLRAKIENSERGLLFSAGDVEGDDACHAVLWTKQSFSGDIKITYNYTRTDTRQNWVNIVYIYATGIGEKPYNKDISTWSNLRMIPYMSSYFKYMNALHISYAAYDDELPKGQDYIRLRKYPVAPKANFSKTTEIAPSYFDTGLFIPGQEYQITLIRKGNCFYFHVKGDKQDKLYTWDISSATNITEGRVGLRHMYTRSSLYKNFKIYTHN</sequence>
<dbReference type="Proteomes" id="UP000462931">
    <property type="component" value="Unassembled WGS sequence"/>
</dbReference>
<gene>
    <name evidence="2" type="ORF">GJJ64_03610</name>
</gene>
<dbReference type="Pfam" id="PF09224">
    <property type="entry name" value="DUF1961"/>
    <property type="match status" value="1"/>
</dbReference>
<dbReference type="AlphaFoldDB" id="A0A7K0FK26"/>
<keyword evidence="1" id="KW-0732">Signal</keyword>
<feature type="signal peptide" evidence="1">
    <location>
        <begin position="1"/>
        <end position="20"/>
    </location>
</feature>
<dbReference type="Gene3D" id="2.60.120.200">
    <property type="match status" value="1"/>
</dbReference>
<keyword evidence="3" id="KW-1185">Reference proteome</keyword>
<protein>
    <submittedName>
        <fullName evidence="2">DUF1961 family protein</fullName>
    </submittedName>
</protein>
<comment type="caution">
    <text evidence="2">The sequence shown here is derived from an EMBL/GenBank/DDBJ whole genome shotgun (WGS) entry which is preliminary data.</text>
</comment>
<evidence type="ECO:0000313" key="2">
    <source>
        <dbReference type="EMBL" id="MRX46268.1"/>
    </source>
</evidence>
<evidence type="ECO:0000313" key="3">
    <source>
        <dbReference type="Proteomes" id="UP000462931"/>
    </source>
</evidence>